<evidence type="ECO:0000313" key="4">
    <source>
        <dbReference type="Proteomes" id="UP000664779"/>
    </source>
</evidence>
<feature type="domain" description="Lysozyme inhibitor LprI-like N-terminal" evidence="2">
    <location>
        <begin position="30"/>
        <end position="118"/>
    </location>
</feature>
<name>A0A939J3F7_9HYPH</name>
<feature type="signal peptide" evidence="1">
    <location>
        <begin position="1"/>
        <end position="25"/>
    </location>
</feature>
<dbReference type="PANTHER" id="PTHR39176:SF1">
    <property type="entry name" value="PERIPLASMIC PROTEIN"/>
    <property type="match status" value="1"/>
</dbReference>
<dbReference type="InterPro" id="IPR009739">
    <property type="entry name" value="LprI-like_N"/>
</dbReference>
<dbReference type="PROSITE" id="PS51257">
    <property type="entry name" value="PROKAR_LIPOPROTEIN"/>
    <property type="match status" value="1"/>
</dbReference>
<sequence length="128" mass="13952">MTARHYLRLAFCASTLGLSGVPALAQSCENPITTRDMIECAQLQLNLVDGDLNRVYQGLKASTDKTGQLKLRDAQRGWIAYRDAECIRRADMARGGTVAPVLHTECLVSLTATRVMELSTNPLTGEAN</sequence>
<organism evidence="3 4">
    <name type="scientific">Roseibium limicola</name>
    <dbReference type="NCBI Taxonomy" id="2816037"/>
    <lineage>
        <taxon>Bacteria</taxon>
        <taxon>Pseudomonadati</taxon>
        <taxon>Pseudomonadota</taxon>
        <taxon>Alphaproteobacteria</taxon>
        <taxon>Hyphomicrobiales</taxon>
        <taxon>Stappiaceae</taxon>
        <taxon>Roseibium</taxon>
    </lineage>
</organism>
<protein>
    <submittedName>
        <fullName evidence="3">DUF1311 domain-containing protein</fullName>
    </submittedName>
</protein>
<proteinExistence type="predicted"/>
<evidence type="ECO:0000256" key="1">
    <source>
        <dbReference type="SAM" id="SignalP"/>
    </source>
</evidence>
<feature type="chain" id="PRO_5037396799" evidence="1">
    <location>
        <begin position="26"/>
        <end position="128"/>
    </location>
</feature>
<dbReference type="Pfam" id="PF07007">
    <property type="entry name" value="LprI"/>
    <property type="match status" value="1"/>
</dbReference>
<dbReference type="EMBL" id="JAFLNF010000001">
    <property type="protein sequence ID" value="MBO0343655.1"/>
    <property type="molecule type" value="Genomic_DNA"/>
</dbReference>
<dbReference type="PANTHER" id="PTHR39176">
    <property type="entry name" value="PERIPLASMIC PROTEIN-RELATED"/>
    <property type="match status" value="1"/>
</dbReference>
<reference evidence="3" key="1">
    <citation type="submission" date="2021-03" db="EMBL/GenBank/DDBJ databases">
        <title>Roseibium sp. CAU 1637 isolated from Incheon.</title>
        <authorList>
            <person name="Kim W."/>
        </authorList>
    </citation>
    <scope>NUCLEOTIDE SEQUENCE</scope>
    <source>
        <strain evidence="3">CAU 1637</strain>
    </source>
</reference>
<gene>
    <name evidence="3" type="ORF">J0X15_00345</name>
</gene>
<comment type="caution">
    <text evidence="3">The sequence shown here is derived from an EMBL/GenBank/DDBJ whole genome shotgun (WGS) entry which is preliminary data.</text>
</comment>
<keyword evidence="1" id="KW-0732">Signal</keyword>
<keyword evidence="4" id="KW-1185">Reference proteome</keyword>
<dbReference type="AlphaFoldDB" id="A0A939J3F7"/>
<evidence type="ECO:0000259" key="2">
    <source>
        <dbReference type="Pfam" id="PF07007"/>
    </source>
</evidence>
<dbReference type="RefSeq" id="WP_206937202.1">
    <property type="nucleotide sequence ID" value="NZ_JAFLNF010000001.1"/>
</dbReference>
<evidence type="ECO:0000313" key="3">
    <source>
        <dbReference type="EMBL" id="MBO0343655.1"/>
    </source>
</evidence>
<accession>A0A939J3F7</accession>
<dbReference type="Proteomes" id="UP000664779">
    <property type="component" value="Unassembled WGS sequence"/>
</dbReference>
<dbReference type="Gene3D" id="1.20.1270.180">
    <property type="match status" value="1"/>
</dbReference>